<dbReference type="PROSITE" id="PS00101">
    <property type="entry name" value="HEXAPEP_TRANSFERASES"/>
    <property type="match status" value="1"/>
</dbReference>
<dbReference type="SUPFAM" id="SSF51161">
    <property type="entry name" value="Trimeric LpxA-like enzymes"/>
    <property type="match status" value="1"/>
</dbReference>
<dbReference type="EMBL" id="LT174541">
    <property type="protein sequence ID" value="CZQ24188.1"/>
    <property type="molecule type" value="Genomic_DNA"/>
</dbReference>
<dbReference type="AlphaFoldDB" id="A0A193SCD9"/>
<proteinExistence type="predicted"/>
<dbReference type="GO" id="GO:0016747">
    <property type="term" value="F:acyltransferase activity, transferring groups other than amino-acyl groups"/>
    <property type="evidence" value="ECO:0007669"/>
    <property type="project" value="UniProtKB-ARBA"/>
</dbReference>
<name>A0A193SCD9_KLEPN</name>
<evidence type="ECO:0000313" key="4">
    <source>
        <dbReference type="EMBL" id="CZQ24188.1"/>
    </source>
</evidence>
<organism evidence="4">
    <name type="scientific">Klebsiella pneumoniae</name>
    <dbReference type="NCBI Taxonomy" id="573"/>
    <lineage>
        <taxon>Bacteria</taxon>
        <taxon>Pseudomonadati</taxon>
        <taxon>Pseudomonadota</taxon>
        <taxon>Gammaproteobacteria</taxon>
        <taxon>Enterobacterales</taxon>
        <taxon>Enterobacteriaceae</taxon>
        <taxon>Klebsiella/Raoultella group</taxon>
        <taxon>Klebsiella</taxon>
        <taxon>Klebsiella pneumoniae complex</taxon>
    </lineage>
</organism>
<dbReference type="InterPro" id="IPR011004">
    <property type="entry name" value="Trimer_LpxA-like_sf"/>
</dbReference>
<reference evidence="4" key="2">
    <citation type="submission" date="2016-06" db="EMBL/GenBank/DDBJ databases">
        <title>Towards a vaccine: An investigation of Klebsiella pneumoniae surface antigens.</title>
        <authorList>
            <person name="Follador R."/>
            <person name="Heinz E."/>
            <person name="Wyres K.L."/>
            <person name="Ellington M.J."/>
            <person name="Kowarik M."/>
            <person name="Holt K.E."/>
            <person name="Thomson N.R."/>
        </authorList>
    </citation>
    <scope>NUCLEOTIDE SEQUENCE</scope>
    <source>
        <strain evidence="4">NCTC20110</strain>
    </source>
</reference>
<reference evidence="4" key="1">
    <citation type="submission" date="2016-02" db="EMBL/GenBank/DDBJ databases">
        <authorList>
            <person name="Wen L."/>
            <person name="He K."/>
            <person name="Yang H."/>
        </authorList>
    </citation>
    <scope>NUCLEOTIDE SEQUENCE</scope>
    <source>
        <strain evidence="4">NCTC20110</strain>
    </source>
</reference>
<keyword evidence="1 4" id="KW-0808">Transferase</keyword>
<protein>
    <submittedName>
        <fullName evidence="4">Galactoside O-acetyltransferase</fullName>
    </submittedName>
</protein>
<evidence type="ECO:0000256" key="2">
    <source>
        <dbReference type="ARBA" id="ARBA00022737"/>
    </source>
</evidence>
<gene>
    <name evidence="4" type="primary">wcsT</name>
</gene>
<dbReference type="CDD" id="cd04647">
    <property type="entry name" value="LbH_MAT_like"/>
    <property type="match status" value="1"/>
</dbReference>
<accession>A0A193SCD9</accession>
<dbReference type="InterPro" id="IPR051159">
    <property type="entry name" value="Hexapeptide_acetyltransf"/>
</dbReference>
<evidence type="ECO:0000256" key="3">
    <source>
        <dbReference type="ARBA" id="ARBA00023315"/>
    </source>
</evidence>
<keyword evidence="3" id="KW-0012">Acyltransferase</keyword>
<dbReference type="PANTHER" id="PTHR23416">
    <property type="entry name" value="SIALIC ACID SYNTHASE-RELATED"/>
    <property type="match status" value="1"/>
</dbReference>
<evidence type="ECO:0000256" key="1">
    <source>
        <dbReference type="ARBA" id="ARBA00022679"/>
    </source>
</evidence>
<dbReference type="InterPro" id="IPR001451">
    <property type="entry name" value="Hexapep"/>
</dbReference>
<dbReference type="Gene3D" id="2.160.10.10">
    <property type="entry name" value="Hexapeptide repeat proteins"/>
    <property type="match status" value="1"/>
</dbReference>
<dbReference type="InterPro" id="IPR018357">
    <property type="entry name" value="Hexapep_transf_CS"/>
</dbReference>
<sequence length="172" mass="18818">MKVSRKQDNPDVQRSFLVSLIRSFIRNWRFQLIRFKNRGKISRGKNAYVGPSANVYIPNFVKMGDNVSIGADFISQVNLTIGNDSLISSRVSFIGNDHDLFNESSSAYFSGRNKPATIVLEGDNFIGFGSVILGNVTIGKGAIVAACSFVNKDVPPNSVVGGVPAKVLRNRY</sequence>
<dbReference type="Pfam" id="PF00132">
    <property type="entry name" value="Hexapep"/>
    <property type="match status" value="1"/>
</dbReference>
<keyword evidence="2" id="KW-0677">Repeat</keyword>